<dbReference type="Gene3D" id="3.90.660.20">
    <property type="entry name" value="Protoporphyrinogen oxidase, mitochondrial, domain 2"/>
    <property type="match status" value="1"/>
</dbReference>
<dbReference type="InterPro" id="IPR050464">
    <property type="entry name" value="Zeta_carotene_desat/Oxidored"/>
</dbReference>
<comment type="cofactor">
    <cofactor evidence="1 6">
        <name>FAD</name>
        <dbReference type="ChEBI" id="CHEBI:57692"/>
    </cofactor>
</comment>
<dbReference type="NCBIfam" id="TIGR00562">
    <property type="entry name" value="proto_IX_ox"/>
    <property type="match status" value="1"/>
</dbReference>
<dbReference type="InterPro" id="IPR002937">
    <property type="entry name" value="Amino_oxidase"/>
</dbReference>
<dbReference type="Proteomes" id="UP001204798">
    <property type="component" value="Unassembled WGS sequence"/>
</dbReference>
<dbReference type="GO" id="GO:0004729">
    <property type="term" value="F:oxygen-dependent protoporphyrinogen oxidase activity"/>
    <property type="evidence" value="ECO:0007669"/>
    <property type="project" value="UniProtKB-EC"/>
</dbReference>
<comment type="catalytic activity">
    <reaction evidence="6">
        <text>coproporphyrinogen III + 3 O2 = coproporphyrin III + 3 H2O2</text>
        <dbReference type="Rhea" id="RHEA:43436"/>
        <dbReference type="ChEBI" id="CHEBI:15379"/>
        <dbReference type="ChEBI" id="CHEBI:16240"/>
        <dbReference type="ChEBI" id="CHEBI:57309"/>
        <dbReference type="ChEBI" id="CHEBI:131725"/>
        <dbReference type="EC" id="1.3.3.15"/>
    </reaction>
</comment>
<protein>
    <recommendedName>
        <fullName evidence="6">Coproporphyrinogen III oxidase</fullName>
        <ecNumber evidence="6">1.3.3.15</ecNumber>
    </recommendedName>
</protein>
<comment type="subcellular location">
    <subcellularLocation>
        <location evidence="6">Cytoplasm</location>
    </subcellularLocation>
</comment>
<keyword evidence="5 6" id="KW-0350">Heme biosynthesis</keyword>
<keyword evidence="4 6" id="KW-0560">Oxidoreductase</keyword>
<dbReference type="Pfam" id="PF01593">
    <property type="entry name" value="Amino_oxidase"/>
    <property type="match status" value="1"/>
</dbReference>
<evidence type="ECO:0000313" key="8">
    <source>
        <dbReference type="EMBL" id="MCS3919765.1"/>
    </source>
</evidence>
<dbReference type="Gene3D" id="1.10.3110.10">
    <property type="entry name" value="protoporphyrinogen ix oxidase, domain 3"/>
    <property type="match status" value="1"/>
</dbReference>
<dbReference type="InterPro" id="IPR036188">
    <property type="entry name" value="FAD/NAD-bd_sf"/>
</dbReference>
<keyword evidence="3 6" id="KW-0274">FAD</keyword>
<sequence>MTERHIVVVGGGISGLSAAYHLTKQAKRESISLRVTLVERENLWGGKIRTVREDGFVVEGGPDTFVTVKPWALELCRELGLWERLLPTNPHARRVFILWRGKLHLLPHGFLTFSPDLRGLFETDLLSWKGKLRVALGILLPKPNWDEDVSVSAFLGYYLGTEMTERVIAPLMAGVYGGDIRQLSARMTLPTLWQIAKLHRNLAWASLVRSLRRKLQRQSSNSQPSSYFMTLKSGLGELVETILANLSEVNLVQGREAFQLRRDSESGRLIVTLDDGSQLAADAVILATPAWSAANLLKPLDANLTDELFSIPHTHAITVSLSFDRSQVSHPLNGSGFLVAPEDQRESLLLACTWTSSKFPPRAPQGKVLLRAFVNKWVEMDDGELVNAIVEALRPLLGIKGEPERSWVFRWENAMPQYTVGHAKKVVRINERLKGLHKVFLAGNYLTGIGIPDCIRSGREAAEKAIRAILRGNSS</sequence>
<keyword evidence="9" id="KW-1185">Reference proteome</keyword>
<gene>
    <name evidence="8" type="ORF">M2350_002182</name>
</gene>
<evidence type="ECO:0000256" key="4">
    <source>
        <dbReference type="ARBA" id="ARBA00023002"/>
    </source>
</evidence>
<keyword evidence="2 6" id="KW-0285">Flavoprotein</keyword>
<dbReference type="RefSeq" id="WP_259096584.1">
    <property type="nucleotide sequence ID" value="NZ_CP130454.1"/>
</dbReference>
<dbReference type="SUPFAM" id="SSF51905">
    <property type="entry name" value="FAD/NAD(P)-binding domain"/>
    <property type="match status" value="1"/>
</dbReference>
<evidence type="ECO:0000256" key="5">
    <source>
        <dbReference type="ARBA" id="ARBA00023133"/>
    </source>
</evidence>
<keyword evidence="6" id="KW-0963">Cytoplasm</keyword>
<evidence type="ECO:0000256" key="2">
    <source>
        <dbReference type="ARBA" id="ARBA00022630"/>
    </source>
</evidence>
<dbReference type="EMBL" id="JANUCP010000004">
    <property type="protein sequence ID" value="MCS3919765.1"/>
    <property type="molecule type" value="Genomic_DNA"/>
</dbReference>
<feature type="domain" description="Amine oxidase" evidence="7">
    <location>
        <begin position="13"/>
        <end position="464"/>
    </location>
</feature>
<comment type="caution">
    <text evidence="8">The sequence shown here is derived from an EMBL/GenBank/DDBJ whole genome shotgun (WGS) entry which is preliminary data.</text>
</comment>
<dbReference type="PANTHER" id="PTHR42923">
    <property type="entry name" value="PROTOPORPHYRINOGEN OXIDASE"/>
    <property type="match status" value="1"/>
</dbReference>
<dbReference type="EC" id="1.3.3.15" evidence="6"/>
<evidence type="ECO:0000256" key="3">
    <source>
        <dbReference type="ARBA" id="ARBA00022827"/>
    </source>
</evidence>
<dbReference type="SUPFAM" id="SSF54373">
    <property type="entry name" value="FAD-linked reductases, C-terminal domain"/>
    <property type="match status" value="1"/>
</dbReference>
<evidence type="ECO:0000256" key="1">
    <source>
        <dbReference type="ARBA" id="ARBA00001974"/>
    </source>
</evidence>
<evidence type="ECO:0000256" key="6">
    <source>
        <dbReference type="RuleBase" id="RU364052"/>
    </source>
</evidence>
<dbReference type="InterPro" id="IPR004572">
    <property type="entry name" value="Protoporphyrinogen_oxidase"/>
</dbReference>
<reference evidence="8 9" key="1">
    <citation type="submission" date="2022-08" db="EMBL/GenBank/DDBJ databases">
        <title>Bacterial and archaeal communities from various locations to study Microbial Dark Matter (Phase II).</title>
        <authorList>
            <person name="Stepanauskas R."/>
        </authorList>
    </citation>
    <scope>NUCLEOTIDE SEQUENCE [LARGE SCALE GENOMIC DNA]</scope>
    <source>
        <strain evidence="8 9">PD1</strain>
    </source>
</reference>
<comment type="similarity">
    <text evidence="6">Belongs to the protoporphyrinogen/coproporphyrinogen oxidase family. Coproporphyrinogen III oxidase subfamily.</text>
</comment>
<comment type="function">
    <text evidence="6">Involved in coproporphyrin-dependent heme b biosynthesis. Catalyzes the oxidation of coproporphyrinogen III to coproporphyrin III.</text>
</comment>
<dbReference type="PANTHER" id="PTHR42923:SF3">
    <property type="entry name" value="PROTOPORPHYRINOGEN OXIDASE"/>
    <property type="match status" value="1"/>
</dbReference>
<name>A0ABT2ES89_9BACT</name>
<organism evidence="8 9">
    <name type="scientific">Candidatus Fervidibacter sacchari</name>
    <dbReference type="NCBI Taxonomy" id="1448929"/>
    <lineage>
        <taxon>Bacteria</taxon>
        <taxon>Candidatus Fervidibacterota</taxon>
        <taxon>Candidatus Fervidibacter</taxon>
    </lineage>
</organism>
<comment type="pathway">
    <text evidence="6">Porphyrin-containing compound metabolism; protoheme biosynthesis.</text>
</comment>
<dbReference type="Gene3D" id="3.50.50.60">
    <property type="entry name" value="FAD/NAD(P)-binding domain"/>
    <property type="match status" value="1"/>
</dbReference>
<evidence type="ECO:0000259" key="7">
    <source>
        <dbReference type="Pfam" id="PF01593"/>
    </source>
</evidence>
<evidence type="ECO:0000313" key="9">
    <source>
        <dbReference type="Proteomes" id="UP001204798"/>
    </source>
</evidence>
<accession>A0ABT2ES89</accession>
<proteinExistence type="inferred from homology"/>